<protein>
    <submittedName>
        <fullName evidence="1">Uncharacterized protein</fullName>
    </submittedName>
</protein>
<keyword evidence="2" id="KW-1185">Reference proteome</keyword>
<reference evidence="1" key="1">
    <citation type="submission" date="2021-01" db="UniProtKB">
        <authorList>
            <consortium name="EnsemblMetazoa"/>
        </authorList>
    </citation>
    <scope>IDENTIFICATION</scope>
</reference>
<evidence type="ECO:0000313" key="2">
    <source>
        <dbReference type="Proteomes" id="UP000594262"/>
    </source>
</evidence>
<dbReference type="Proteomes" id="UP000594262">
    <property type="component" value="Unplaced"/>
</dbReference>
<dbReference type="AlphaFoldDB" id="A0A7M5V4Z0"/>
<evidence type="ECO:0000313" key="1">
    <source>
        <dbReference type="EnsemblMetazoa" id="CLYHEMP007595.1"/>
    </source>
</evidence>
<organism evidence="1 2">
    <name type="scientific">Clytia hemisphaerica</name>
    <dbReference type="NCBI Taxonomy" id="252671"/>
    <lineage>
        <taxon>Eukaryota</taxon>
        <taxon>Metazoa</taxon>
        <taxon>Cnidaria</taxon>
        <taxon>Hydrozoa</taxon>
        <taxon>Hydroidolina</taxon>
        <taxon>Leptothecata</taxon>
        <taxon>Obeliida</taxon>
        <taxon>Clytiidae</taxon>
        <taxon>Clytia</taxon>
    </lineage>
</organism>
<proteinExistence type="predicted"/>
<accession>A0A7M5V4Z0</accession>
<sequence length="170" mass="18995">MGCCFPRLISPENVLEEGDGHLMLRFQTGGLTLLRGNVQQNLPGGTLFITDRKLIHSTQCFGCHRIEFRLAKLKELESELSFGSNCQVAVPCCPSLPDSYLTFKAKIDRKVHSIGIKLKNSDEVLGRVEKIVKKHKIRLSVIEEEGRDIVKTKLESSTSDQGTTHMEIAD</sequence>
<name>A0A7M5V4Z0_9CNID</name>
<dbReference type="EnsemblMetazoa" id="CLYHEMT007595.1">
    <property type="protein sequence ID" value="CLYHEMP007595.1"/>
    <property type="gene ID" value="CLYHEMG007595"/>
</dbReference>